<gene>
    <name evidence="1" type="ORF">BTR14_15735</name>
</gene>
<organism evidence="1 2">
    <name type="scientific">Xaviernesmea rhizosphaerae</name>
    <dbReference type="NCBI Taxonomy" id="1672749"/>
    <lineage>
        <taxon>Bacteria</taxon>
        <taxon>Pseudomonadati</taxon>
        <taxon>Pseudomonadota</taxon>
        <taxon>Alphaproteobacteria</taxon>
        <taxon>Hyphomicrobiales</taxon>
        <taxon>Rhizobiaceae</taxon>
        <taxon>Rhizobium/Agrobacterium group</taxon>
        <taxon>Xaviernesmea</taxon>
    </lineage>
</organism>
<dbReference type="Gene3D" id="3.90.1140.10">
    <property type="entry name" value="Cyclic phosphodiesterase"/>
    <property type="match status" value="1"/>
</dbReference>
<reference evidence="1 2" key="1">
    <citation type="journal article" date="2017" name="Antonie Van Leeuwenhoek">
        <title>Rhizobium rhizosphaerae sp. nov., a novel species isolated from rice rhizosphere.</title>
        <authorList>
            <person name="Zhao J.J."/>
            <person name="Zhang J."/>
            <person name="Zhang R.J."/>
            <person name="Zhang C.W."/>
            <person name="Yin H.Q."/>
            <person name="Zhang X.X."/>
        </authorList>
    </citation>
    <scope>NUCLEOTIDE SEQUENCE [LARGE SCALE GENOMIC DNA]</scope>
    <source>
        <strain evidence="1 2">RD15</strain>
    </source>
</reference>
<accession>A0ABX3PA65</accession>
<dbReference type="Pfam" id="PF13563">
    <property type="entry name" value="2_5_RNA_ligase2"/>
    <property type="match status" value="1"/>
</dbReference>
<dbReference type="EMBL" id="MSPX01000014">
    <property type="protein sequence ID" value="OQP85353.1"/>
    <property type="molecule type" value="Genomic_DNA"/>
</dbReference>
<evidence type="ECO:0008006" key="3">
    <source>
        <dbReference type="Google" id="ProtNLM"/>
    </source>
</evidence>
<name>A0ABX3PA65_9HYPH</name>
<keyword evidence="2" id="KW-1185">Reference proteome</keyword>
<comment type="caution">
    <text evidence="1">The sequence shown here is derived from an EMBL/GenBank/DDBJ whole genome shotgun (WGS) entry which is preliminary data.</text>
</comment>
<dbReference type="Proteomes" id="UP000192652">
    <property type="component" value="Unassembled WGS sequence"/>
</dbReference>
<dbReference type="RefSeq" id="WP_081176840.1">
    <property type="nucleotide sequence ID" value="NZ_MSPX01000014.1"/>
</dbReference>
<proteinExistence type="predicted"/>
<protein>
    <recommendedName>
        <fullName evidence="3">2'-5' RNA ligase</fullName>
    </recommendedName>
</protein>
<sequence length="177" mass="19866">MDPLIVSLRIAPQALAHFDALRRRYFPPERNVIAAHVTLFHKLPGEEEDEIRAVLQDEAERTLEFPVTVRPPRRLGFGVAYDLESAALMRLRATLSARFARHLGPQDRQGFRPHITVQNKVSVKVAQDTLAELAATFVPLTFAAAGLDLWRYRGGPWEPAATHGFRRDPASSALLPR</sequence>
<evidence type="ECO:0000313" key="2">
    <source>
        <dbReference type="Proteomes" id="UP000192652"/>
    </source>
</evidence>
<dbReference type="InterPro" id="IPR009097">
    <property type="entry name" value="Cyclic_Pdiesterase"/>
</dbReference>
<dbReference type="SUPFAM" id="SSF55144">
    <property type="entry name" value="LigT-like"/>
    <property type="match status" value="1"/>
</dbReference>
<evidence type="ECO:0000313" key="1">
    <source>
        <dbReference type="EMBL" id="OQP85353.1"/>
    </source>
</evidence>